<proteinExistence type="predicted"/>
<dbReference type="AlphaFoldDB" id="A0AAW9CRN4"/>
<name>A0AAW9CRN4_BURTH</name>
<organism evidence="1 2">
    <name type="scientific">Burkholderia thailandensis</name>
    <dbReference type="NCBI Taxonomy" id="57975"/>
    <lineage>
        <taxon>Bacteria</taxon>
        <taxon>Pseudomonadati</taxon>
        <taxon>Pseudomonadota</taxon>
        <taxon>Betaproteobacteria</taxon>
        <taxon>Burkholderiales</taxon>
        <taxon>Burkholderiaceae</taxon>
        <taxon>Burkholderia</taxon>
        <taxon>pseudomallei group</taxon>
    </lineage>
</organism>
<comment type="caution">
    <text evidence="1">The sequence shown here is derived from an EMBL/GenBank/DDBJ whole genome shotgun (WGS) entry which is preliminary data.</text>
</comment>
<dbReference type="EMBL" id="QXCT01000001">
    <property type="protein sequence ID" value="MDW9252997.1"/>
    <property type="molecule type" value="Genomic_DNA"/>
</dbReference>
<accession>A0AAW9CRN4</accession>
<evidence type="ECO:0000313" key="2">
    <source>
        <dbReference type="Proteomes" id="UP001272137"/>
    </source>
</evidence>
<protein>
    <submittedName>
        <fullName evidence="1">Uncharacterized protein</fullName>
    </submittedName>
</protein>
<gene>
    <name evidence="1" type="ORF">C7S16_6867</name>
</gene>
<evidence type="ECO:0000313" key="1">
    <source>
        <dbReference type="EMBL" id="MDW9252997.1"/>
    </source>
</evidence>
<dbReference type="Proteomes" id="UP001272137">
    <property type="component" value="Unassembled WGS sequence"/>
</dbReference>
<sequence>MRSAEIGRSTRLARCLAEHGREKVGDISYGEDGLNGRGGLSVAGISRRYQESIESCA</sequence>
<reference evidence="1" key="1">
    <citation type="submission" date="2018-08" db="EMBL/GenBank/DDBJ databases">
        <title>Identification of Burkholderia cepacia strains that express a Burkholderia pseudomallei-like capsular polysaccharide.</title>
        <authorList>
            <person name="Burtnick M.N."/>
            <person name="Vongsouvath M."/>
            <person name="Newton P."/>
            <person name="Wuthiekanun V."/>
            <person name="Limmathurotsakul D."/>
            <person name="Brett P.J."/>
            <person name="Chantratita N."/>
            <person name="Dance D.A."/>
        </authorList>
    </citation>
    <scope>NUCLEOTIDE SEQUENCE</scope>
    <source>
        <strain evidence="1">SBXCC001</strain>
    </source>
</reference>